<dbReference type="Gene3D" id="2.60.120.430">
    <property type="entry name" value="Galactose-binding lectin"/>
    <property type="match status" value="1"/>
</dbReference>
<dbReference type="GO" id="GO:0008810">
    <property type="term" value="F:cellulase activity"/>
    <property type="evidence" value="ECO:0007669"/>
    <property type="project" value="InterPro"/>
</dbReference>
<feature type="domain" description="CBM11" evidence="1">
    <location>
        <begin position="17"/>
        <end position="139"/>
    </location>
</feature>
<sequence>ANGSSLCIEYNMPEFNLSSGGHGGEVGTGFNIESYKKDIIKYNGITFFIKSTDIDKIFTAIVTEEKNEVHEHFEKNFLAKITGWKEVVIPFTDLLIHEVHAIDNILELNEVAGVGFLVTDLYKDSERQGKIWIDKLALYKGDVVPTEKRYGYEKDDNFKQAAVYKGKESEDLSFSIEDLPKSKKVASHEALYYQKLSGNTVQCELCPNRCTLAEGEVGDCNNRKNIDGKLYTLVYSQPCALTVDPIEKGPMFHLVPGMRT</sequence>
<dbReference type="InterPro" id="IPR005087">
    <property type="entry name" value="CBM11"/>
</dbReference>
<gene>
    <name evidence="2" type="ORF">S06H3_45335</name>
</gene>
<dbReference type="AlphaFoldDB" id="X1QRP0"/>
<protein>
    <recommendedName>
        <fullName evidence="1">CBM11 domain-containing protein</fullName>
    </recommendedName>
</protein>
<name>X1QRP0_9ZZZZ</name>
<accession>X1QRP0</accession>
<dbReference type="Pfam" id="PF03425">
    <property type="entry name" value="CBM_11"/>
    <property type="match status" value="1"/>
</dbReference>
<feature type="non-terminal residue" evidence="2">
    <location>
        <position position="1"/>
    </location>
</feature>
<evidence type="ECO:0000313" key="2">
    <source>
        <dbReference type="EMBL" id="GAI45939.1"/>
    </source>
</evidence>
<comment type="caution">
    <text evidence="2">The sequence shown here is derived from an EMBL/GenBank/DDBJ whole genome shotgun (WGS) entry which is preliminary data.</text>
</comment>
<dbReference type="SUPFAM" id="SSF49785">
    <property type="entry name" value="Galactose-binding domain-like"/>
    <property type="match status" value="1"/>
</dbReference>
<evidence type="ECO:0000259" key="1">
    <source>
        <dbReference type="Pfam" id="PF03425"/>
    </source>
</evidence>
<dbReference type="InterPro" id="IPR008979">
    <property type="entry name" value="Galactose-bd-like_sf"/>
</dbReference>
<reference evidence="2" key="1">
    <citation type="journal article" date="2014" name="Front. Microbiol.">
        <title>High frequency of phylogenetically diverse reductive dehalogenase-homologous genes in deep subseafloor sedimentary metagenomes.</title>
        <authorList>
            <person name="Kawai M."/>
            <person name="Futagami T."/>
            <person name="Toyoda A."/>
            <person name="Takaki Y."/>
            <person name="Nishi S."/>
            <person name="Hori S."/>
            <person name="Arai W."/>
            <person name="Tsubouchi T."/>
            <person name="Morono Y."/>
            <person name="Uchiyama I."/>
            <person name="Ito T."/>
            <person name="Fujiyama A."/>
            <person name="Inagaki F."/>
            <person name="Takami H."/>
        </authorList>
    </citation>
    <scope>NUCLEOTIDE SEQUENCE</scope>
    <source>
        <strain evidence="2">Expedition CK06-06</strain>
    </source>
</reference>
<dbReference type="EMBL" id="BARV01028294">
    <property type="protein sequence ID" value="GAI45939.1"/>
    <property type="molecule type" value="Genomic_DNA"/>
</dbReference>
<organism evidence="2">
    <name type="scientific">marine sediment metagenome</name>
    <dbReference type="NCBI Taxonomy" id="412755"/>
    <lineage>
        <taxon>unclassified sequences</taxon>
        <taxon>metagenomes</taxon>
        <taxon>ecological metagenomes</taxon>
    </lineage>
</organism>
<proteinExistence type="predicted"/>
<feature type="non-terminal residue" evidence="2">
    <location>
        <position position="260"/>
    </location>
</feature>
<dbReference type="GO" id="GO:0030245">
    <property type="term" value="P:cellulose catabolic process"/>
    <property type="evidence" value="ECO:0007669"/>
    <property type="project" value="InterPro"/>
</dbReference>